<comment type="caution">
    <text evidence="3">The sequence shown here is derived from an EMBL/GenBank/DDBJ whole genome shotgun (WGS) entry which is preliminary data.</text>
</comment>
<keyword evidence="4" id="KW-1185">Reference proteome</keyword>
<evidence type="ECO:0000259" key="2">
    <source>
        <dbReference type="Pfam" id="PF14411"/>
    </source>
</evidence>
<dbReference type="EMBL" id="AJGH01000054">
    <property type="protein sequence ID" value="EIC96171.1"/>
    <property type="molecule type" value="Genomic_DNA"/>
</dbReference>
<gene>
    <name evidence="3" type="ORF">HMPREF9970_1057</name>
</gene>
<organism evidence="3 4">
    <name type="scientific">Lachnoanaerobaculum saburreum F0468</name>
    <dbReference type="NCBI Taxonomy" id="1095750"/>
    <lineage>
        <taxon>Bacteria</taxon>
        <taxon>Bacillati</taxon>
        <taxon>Bacillota</taxon>
        <taxon>Clostridia</taxon>
        <taxon>Lachnospirales</taxon>
        <taxon>Lachnospiraceae</taxon>
        <taxon>Lachnoanaerobaculum</taxon>
    </lineage>
</organism>
<dbReference type="OrthoDB" id="1074132at2"/>
<accession>I0R913</accession>
<evidence type="ECO:0000313" key="3">
    <source>
        <dbReference type="EMBL" id="EIC96171.1"/>
    </source>
</evidence>
<dbReference type="PATRIC" id="fig|1095750.3.peg.1059"/>
<feature type="region of interest" description="Disordered" evidence="1">
    <location>
        <begin position="192"/>
        <end position="219"/>
    </location>
</feature>
<sequence length="245" mass="27101">MPVLESIVAGAEKAGEVAVEVAKKSVEVAKEVAQKGVEIAKNQVENVKNAGDAVKSKLDDIENLTPEQLREKVDSKGDVVENDDTSEVNKSYECSDAKESLTDEEIAKIKAETGWSDEIIDAIGSMKEYEIYRDADLQEAEIGGKKCLIRSDIAWEQKDAMGRTNKERVEQDLSPINKDGKIIELHHIGQHADSPLAELNPEEHRGKGNDAILHDKTKESEIDRQVFARERSAHWDARVNEGGNS</sequence>
<reference evidence="3 4" key="1">
    <citation type="submission" date="2012-03" db="EMBL/GenBank/DDBJ databases">
        <authorList>
            <person name="Durkin A.S."/>
            <person name="McCorrison J."/>
            <person name="Torralba M."/>
            <person name="Gillis M."/>
            <person name="Methe B."/>
            <person name="Sutton G."/>
            <person name="Nelson K.E."/>
        </authorList>
    </citation>
    <scope>NUCLEOTIDE SEQUENCE [LARGE SCALE GENOMIC DNA]</scope>
    <source>
        <strain evidence="3 4">F0468</strain>
    </source>
</reference>
<dbReference type="Pfam" id="PF14411">
    <property type="entry name" value="LHH"/>
    <property type="match status" value="1"/>
</dbReference>
<dbReference type="AlphaFoldDB" id="I0R913"/>
<feature type="domain" description="LHH" evidence="2">
    <location>
        <begin position="164"/>
        <end position="240"/>
    </location>
</feature>
<feature type="compositionally biased region" description="Basic and acidic residues" evidence="1">
    <location>
        <begin position="201"/>
        <end position="219"/>
    </location>
</feature>
<proteinExistence type="predicted"/>
<dbReference type="InterPro" id="IPR026834">
    <property type="entry name" value="LHH"/>
</dbReference>
<dbReference type="Proteomes" id="UP000005039">
    <property type="component" value="Unassembled WGS sequence"/>
</dbReference>
<protein>
    <submittedName>
        <fullName evidence="3">LHH-conserved HNH/ENDO VII family nuclease</fullName>
    </submittedName>
</protein>
<feature type="region of interest" description="Disordered" evidence="1">
    <location>
        <begin position="72"/>
        <end position="93"/>
    </location>
</feature>
<dbReference type="RefSeq" id="WP_008753666.1">
    <property type="nucleotide sequence ID" value="NZ_AJGH01000054.1"/>
</dbReference>
<dbReference type="eggNOG" id="COG3210">
    <property type="taxonomic scope" value="Bacteria"/>
</dbReference>
<evidence type="ECO:0000313" key="4">
    <source>
        <dbReference type="Proteomes" id="UP000005039"/>
    </source>
</evidence>
<evidence type="ECO:0000256" key="1">
    <source>
        <dbReference type="SAM" id="MobiDB-lite"/>
    </source>
</evidence>
<name>I0R913_9FIRM</name>